<feature type="domain" description="SAF" evidence="2">
    <location>
        <begin position="40"/>
        <end position="102"/>
    </location>
</feature>
<dbReference type="EMBL" id="CP002028">
    <property type="protein sequence ID" value="ADG81267.1"/>
    <property type="molecule type" value="Genomic_DNA"/>
</dbReference>
<dbReference type="Proteomes" id="UP000002377">
    <property type="component" value="Chromosome"/>
</dbReference>
<dbReference type="HOGENOM" id="CLU_1342719_0_0_9"/>
<dbReference type="CDD" id="cd11614">
    <property type="entry name" value="SAF_CpaB_FlgA_like"/>
    <property type="match status" value="1"/>
</dbReference>
<name>D5XAG8_THEPJ</name>
<evidence type="ECO:0000259" key="2">
    <source>
        <dbReference type="SMART" id="SM00858"/>
    </source>
</evidence>
<dbReference type="SMART" id="SM00858">
    <property type="entry name" value="SAF"/>
    <property type="match status" value="1"/>
</dbReference>
<dbReference type="RefSeq" id="WP_013119290.1">
    <property type="nucleotide sequence ID" value="NC_014152.1"/>
</dbReference>
<dbReference type="InterPro" id="IPR013974">
    <property type="entry name" value="SAF"/>
</dbReference>
<protein>
    <submittedName>
        <fullName evidence="3">SAF domain protein</fullName>
    </submittedName>
</protein>
<dbReference type="eggNOG" id="COG3745">
    <property type="taxonomic scope" value="Bacteria"/>
</dbReference>
<dbReference type="Pfam" id="PF08666">
    <property type="entry name" value="SAF"/>
    <property type="match status" value="1"/>
</dbReference>
<gene>
    <name evidence="3" type="ordered locus">TherJR_0381</name>
</gene>
<evidence type="ECO:0000313" key="4">
    <source>
        <dbReference type="Proteomes" id="UP000002377"/>
    </source>
</evidence>
<dbReference type="STRING" id="635013.TherJR_0381"/>
<dbReference type="OrthoDB" id="1807218at2"/>
<organism evidence="3 4">
    <name type="scientific">Thermincola potens (strain JR)</name>
    <dbReference type="NCBI Taxonomy" id="635013"/>
    <lineage>
        <taxon>Bacteria</taxon>
        <taxon>Bacillati</taxon>
        <taxon>Bacillota</taxon>
        <taxon>Clostridia</taxon>
        <taxon>Eubacteriales</taxon>
        <taxon>Thermincolaceae</taxon>
        <taxon>Thermincola</taxon>
    </lineage>
</organism>
<keyword evidence="1" id="KW-1133">Transmembrane helix</keyword>
<dbReference type="KEGG" id="tjr:TherJR_0381"/>
<dbReference type="AlphaFoldDB" id="D5XAG8"/>
<reference evidence="3 4" key="1">
    <citation type="submission" date="2010-05" db="EMBL/GenBank/DDBJ databases">
        <title>Complete sequence of Thermincola sp. JR.</title>
        <authorList>
            <consortium name="US DOE Joint Genome Institute"/>
            <person name="Lucas S."/>
            <person name="Copeland A."/>
            <person name="Lapidus A."/>
            <person name="Cheng J.-F."/>
            <person name="Bruce D."/>
            <person name="Goodwin L."/>
            <person name="Pitluck S."/>
            <person name="Chertkov O."/>
            <person name="Detter J.C."/>
            <person name="Han C."/>
            <person name="Tapia R."/>
            <person name="Land M."/>
            <person name="Hauser L."/>
            <person name="Kyrpides N."/>
            <person name="Mikhailova N."/>
            <person name="Hazen T.C."/>
            <person name="Woyke T."/>
        </authorList>
    </citation>
    <scope>NUCLEOTIDE SEQUENCE [LARGE SCALE GENOMIC DNA]</scope>
    <source>
        <strain evidence="3 4">JR</strain>
    </source>
</reference>
<evidence type="ECO:0000256" key="1">
    <source>
        <dbReference type="SAM" id="Phobius"/>
    </source>
</evidence>
<evidence type="ECO:0000313" key="3">
    <source>
        <dbReference type="EMBL" id="ADG81267.1"/>
    </source>
</evidence>
<keyword evidence="1" id="KW-0472">Membrane</keyword>
<sequence length="204" mass="23238" precursor="true">MEFKKIGIIFVILSILLSFGAAYLFLNMVQKTEKTMGETVQIITASKDVEAYTPLTRDKLSYTEIPRKYLNGSFLTNEKEVLGKVTLVPMAKNDIITRSMIKKVDDLPKEVRIVQLRPPVVFDSKEIEPGDRVDIIGTFALDNKQLITQVIQSDIIVHDIAMDEKKNEISSLGLQVEIEKALQLINNLHRAKEIRVLKQNYINH</sequence>
<accession>D5XAG8</accession>
<proteinExistence type="predicted"/>
<keyword evidence="1" id="KW-0812">Transmembrane</keyword>
<dbReference type="Gene3D" id="3.90.1210.10">
    <property type="entry name" value="Antifreeze-like/N-acetylneuraminic acid synthase C-terminal domain"/>
    <property type="match status" value="1"/>
</dbReference>
<keyword evidence="4" id="KW-1185">Reference proteome</keyword>
<feature type="transmembrane region" description="Helical" evidence="1">
    <location>
        <begin position="6"/>
        <end position="26"/>
    </location>
</feature>